<feature type="compositionally biased region" description="Low complexity" evidence="1">
    <location>
        <begin position="85"/>
        <end position="103"/>
    </location>
</feature>
<accession>A0A813U0Z7</accession>
<comment type="caution">
    <text evidence="2">The sequence shown here is derived from an EMBL/GenBank/DDBJ whole genome shotgun (WGS) entry which is preliminary data.</text>
</comment>
<keyword evidence="6" id="KW-1185">Reference proteome</keyword>
<dbReference type="Proteomes" id="UP000681722">
    <property type="component" value="Unassembled WGS sequence"/>
</dbReference>
<sequence length="301" mass="34558">MTTSGLTSNTKVIRIQDDEKDLLYRLREIYGNDYKKFPLYILSEKHVPLSIKKIYKILDERKAYRRISDYFHRERAAKKLKESQQEIQQQRQQQTESNSTTSSDILQSTIGQSDINETIGGFSMPLSADTSYQKQQNVNNNRLANGLRQHSMTMPDQHQNVLSSELLTVRTHLQQALRVIDNTLIKREYDEDEEDEYLEEDNVVDNNNHSSGLDDLVRSLGHVVTQQQQNASSLVDATTPLLIINEEDMEQSETAATKTNNHNHHQSKVATSIKSAIDRLNGLVDRGHTIYDRLEAILAEF</sequence>
<evidence type="ECO:0000256" key="1">
    <source>
        <dbReference type="SAM" id="MobiDB-lite"/>
    </source>
</evidence>
<evidence type="ECO:0000313" key="4">
    <source>
        <dbReference type="EMBL" id="CAF3602991.1"/>
    </source>
</evidence>
<dbReference type="EMBL" id="CAJOBC010000578">
    <property type="protein sequence ID" value="CAF3602991.1"/>
    <property type="molecule type" value="Genomic_DNA"/>
</dbReference>
<dbReference type="EMBL" id="CAJNOQ010000578">
    <property type="protein sequence ID" value="CAF0816839.1"/>
    <property type="molecule type" value="Genomic_DNA"/>
</dbReference>
<dbReference type="AlphaFoldDB" id="A0A813U0Z7"/>
<proteinExistence type="predicted"/>
<name>A0A813U0Z7_9BILA</name>
<reference evidence="2" key="1">
    <citation type="submission" date="2021-02" db="EMBL/GenBank/DDBJ databases">
        <authorList>
            <person name="Nowell W R."/>
        </authorList>
    </citation>
    <scope>NUCLEOTIDE SEQUENCE</scope>
</reference>
<feature type="region of interest" description="Disordered" evidence="1">
    <location>
        <begin position="81"/>
        <end position="105"/>
    </location>
</feature>
<dbReference type="Proteomes" id="UP000682733">
    <property type="component" value="Unassembled WGS sequence"/>
</dbReference>
<organism evidence="2 6">
    <name type="scientific">Didymodactylos carnosus</name>
    <dbReference type="NCBI Taxonomy" id="1234261"/>
    <lineage>
        <taxon>Eukaryota</taxon>
        <taxon>Metazoa</taxon>
        <taxon>Spiralia</taxon>
        <taxon>Gnathifera</taxon>
        <taxon>Rotifera</taxon>
        <taxon>Eurotatoria</taxon>
        <taxon>Bdelloidea</taxon>
        <taxon>Philodinida</taxon>
        <taxon>Philodinidae</taxon>
        <taxon>Didymodactylos</taxon>
    </lineage>
</organism>
<evidence type="ECO:0000313" key="2">
    <source>
        <dbReference type="EMBL" id="CAF0816839.1"/>
    </source>
</evidence>
<dbReference type="OrthoDB" id="10004526at2759"/>
<protein>
    <submittedName>
        <fullName evidence="2">Uncharacterized protein</fullName>
    </submittedName>
</protein>
<evidence type="ECO:0000313" key="6">
    <source>
        <dbReference type="Proteomes" id="UP000663829"/>
    </source>
</evidence>
<evidence type="ECO:0000313" key="5">
    <source>
        <dbReference type="EMBL" id="CAF3715748.1"/>
    </source>
</evidence>
<dbReference type="Proteomes" id="UP000677228">
    <property type="component" value="Unassembled WGS sequence"/>
</dbReference>
<evidence type="ECO:0000313" key="3">
    <source>
        <dbReference type="EMBL" id="CAF0940572.1"/>
    </source>
</evidence>
<dbReference type="Proteomes" id="UP000663829">
    <property type="component" value="Unassembled WGS sequence"/>
</dbReference>
<dbReference type="EMBL" id="CAJNOK010004526">
    <property type="protein sequence ID" value="CAF0940572.1"/>
    <property type="molecule type" value="Genomic_DNA"/>
</dbReference>
<dbReference type="EMBL" id="CAJOBA010004531">
    <property type="protein sequence ID" value="CAF3715748.1"/>
    <property type="molecule type" value="Genomic_DNA"/>
</dbReference>
<gene>
    <name evidence="2" type="ORF">GPM918_LOCUS4333</name>
    <name evidence="3" type="ORF">OVA965_LOCUS11616</name>
    <name evidence="4" type="ORF">SRO942_LOCUS4334</name>
    <name evidence="5" type="ORF">TMI583_LOCUS11620</name>
</gene>